<dbReference type="InterPro" id="IPR003141">
    <property type="entry name" value="Pol/His_phosphatase_N"/>
</dbReference>
<protein>
    <submittedName>
        <fullName evidence="2">PHP domain-containing protein</fullName>
    </submittedName>
</protein>
<organism evidence="2 3">
    <name type="scientific">Candidatus Scybalomonas excrementavium</name>
    <dbReference type="NCBI Taxonomy" id="2840943"/>
    <lineage>
        <taxon>Bacteria</taxon>
        <taxon>Bacillati</taxon>
        <taxon>Bacillota</taxon>
        <taxon>Clostridia</taxon>
        <taxon>Lachnospirales</taxon>
        <taxon>Lachnospiraceae</taxon>
        <taxon>Lachnospiraceae incertae sedis</taxon>
        <taxon>Candidatus Scybalomonas</taxon>
    </lineage>
</organism>
<dbReference type="InterPro" id="IPR016195">
    <property type="entry name" value="Pol/histidinol_Pase-like"/>
</dbReference>
<dbReference type="Gene3D" id="1.10.150.650">
    <property type="match status" value="1"/>
</dbReference>
<name>A0A9D9N852_9FIRM</name>
<dbReference type="SUPFAM" id="SSF89550">
    <property type="entry name" value="PHP domain-like"/>
    <property type="match status" value="1"/>
</dbReference>
<reference evidence="2" key="2">
    <citation type="journal article" date="2021" name="PeerJ">
        <title>Extensive microbial diversity within the chicken gut microbiome revealed by metagenomics and culture.</title>
        <authorList>
            <person name="Gilroy R."/>
            <person name="Ravi A."/>
            <person name="Getino M."/>
            <person name="Pursley I."/>
            <person name="Horton D.L."/>
            <person name="Alikhan N.F."/>
            <person name="Baker D."/>
            <person name="Gharbi K."/>
            <person name="Hall N."/>
            <person name="Watson M."/>
            <person name="Adriaenssens E.M."/>
            <person name="Foster-Nyarko E."/>
            <person name="Jarju S."/>
            <person name="Secka A."/>
            <person name="Antonio M."/>
            <person name="Oren A."/>
            <person name="Chaudhuri R.R."/>
            <person name="La Ragione R."/>
            <person name="Hildebrand F."/>
            <person name="Pallen M.J."/>
        </authorList>
    </citation>
    <scope>NUCLEOTIDE SEQUENCE</scope>
    <source>
        <strain evidence="2">E3-2379</strain>
    </source>
</reference>
<dbReference type="EMBL" id="JADIML010000211">
    <property type="protein sequence ID" value="MBO8463787.1"/>
    <property type="molecule type" value="Genomic_DNA"/>
</dbReference>
<feature type="domain" description="Polymerase/histidinol phosphatase N-terminal" evidence="1">
    <location>
        <begin position="4"/>
        <end position="69"/>
    </location>
</feature>
<gene>
    <name evidence="2" type="ORF">IAC13_07645</name>
</gene>
<evidence type="ECO:0000313" key="3">
    <source>
        <dbReference type="Proteomes" id="UP000823618"/>
    </source>
</evidence>
<dbReference type="SMART" id="SM00481">
    <property type="entry name" value="POLIIIAc"/>
    <property type="match status" value="1"/>
</dbReference>
<dbReference type="Pfam" id="PF02811">
    <property type="entry name" value="PHP"/>
    <property type="match status" value="1"/>
</dbReference>
<evidence type="ECO:0000259" key="1">
    <source>
        <dbReference type="SMART" id="SM00481"/>
    </source>
</evidence>
<dbReference type="Proteomes" id="UP000823618">
    <property type="component" value="Unassembled WGS sequence"/>
</dbReference>
<reference evidence="2" key="1">
    <citation type="submission" date="2020-10" db="EMBL/GenBank/DDBJ databases">
        <authorList>
            <person name="Gilroy R."/>
        </authorList>
    </citation>
    <scope>NUCLEOTIDE SEQUENCE</scope>
    <source>
        <strain evidence="2">E3-2379</strain>
    </source>
</reference>
<dbReference type="InterPro" id="IPR004013">
    <property type="entry name" value="PHP_dom"/>
</dbReference>
<dbReference type="AlphaFoldDB" id="A0A9D9N852"/>
<dbReference type="CDD" id="cd07438">
    <property type="entry name" value="PHP_HisPPase_AMP"/>
    <property type="match status" value="1"/>
</dbReference>
<dbReference type="Gene3D" id="3.20.20.140">
    <property type="entry name" value="Metal-dependent hydrolases"/>
    <property type="match status" value="1"/>
</dbReference>
<dbReference type="PANTHER" id="PTHR42924:SF3">
    <property type="entry name" value="POLYMERASE_HISTIDINOL PHOSPHATASE N-TERMINAL DOMAIN-CONTAINING PROTEIN"/>
    <property type="match status" value="1"/>
</dbReference>
<dbReference type="GO" id="GO:0035312">
    <property type="term" value="F:5'-3' DNA exonuclease activity"/>
    <property type="evidence" value="ECO:0007669"/>
    <property type="project" value="TreeGrafter"/>
</dbReference>
<accession>A0A9D9N852</accession>
<comment type="caution">
    <text evidence="2">The sequence shown here is derived from an EMBL/GenBank/DDBJ whole genome shotgun (WGS) entry which is preliminary data.</text>
</comment>
<dbReference type="GO" id="GO:0004534">
    <property type="term" value="F:5'-3' RNA exonuclease activity"/>
    <property type="evidence" value="ECO:0007669"/>
    <property type="project" value="TreeGrafter"/>
</dbReference>
<evidence type="ECO:0000313" key="2">
    <source>
        <dbReference type="EMBL" id="MBO8463787.1"/>
    </source>
</evidence>
<dbReference type="PANTHER" id="PTHR42924">
    <property type="entry name" value="EXONUCLEASE"/>
    <property type="match status" value="1"/>
</dbReference>
<proteinExistence type="predicted"/>
<dbReference type="InterPro" id="IPR052018">
    <property type="entry name" value="PHP_domain"/>
</dbReference>
<sequence>MSYIDLHTHTTASDGTDTPSMLVQNALRANLSAIAITDHDTVSGVKEALLAAKHTPLTVIPGIELSCQYKGKEVHMLGYFIDIDKKPFLAKLEQLKQAREARNEEMRTKLEAYHMPLTMEQIRGNNPNTIITRAHFARALEEAGYVKNKEEAFQKYIGNGCPCYVLKPEFSCEDAISLIQSTGGVAVLAHPLLYKLSYKELELLLAHLKENGLIGVEVYHSSHNISNSQKLRELIRPYGLLPTGGSDYHGSNKENVHLGVGHGGLRVSHCLLDDLQKTRTI</sequence>